<dbReference type="AlphaFoldDB" id="A0A6F9D5S1"/>
<dbReference type="GO" id="GO:0005634">
    <property type="term" value="C:nucleus"/>
    <property type="evidence" value="ECO:0007669"/>
    <property type="project" value="TreeGrafter"/>
</dbReference>
<feature type="compositionally biased region" description="Polar residues" evidence="3">
    <location>
        <begin position="95"/>
        <end position="104"/>
    </location>
</feature>
<protein>
    <submittedName>
        <fullName evidence="5">THO complex subunit 4-like</fullName>
    </submittedName>
</protein>
<dbReference type="SUPFAM" id="SSF54928">
    <property type="entry name" value="RNA-binding domain, RBD"/>
    <property type="match status" value="1"/>
</dbReference>
<dbReference type="InterPro" id="IPR012677">
    <property type="entry name" value="Nucleotide-bd_a/b_plait_sf"/>
</dbReference>
<dbReference type="InterPro" id="IPR000504">
    <property type="entry name" value="RRM_dom"/>
</dbReference>
<evidence type="ECO:0000256" key="1">
    <source>
        <dbReference type="ARBA" id="ARBA00022884"/>
    </source>
</evidence>
<dbReference type="InterPro" id="IPR035979">
    <property type="entry name" value="RBD_domain_sf"/>
</dbReference>
<evidence type="ECO:0000256" key="3">
    <source>
        <dbReference type="SAM" id="MobiDB-lite"/>
    </source>
</evidence>
<dbReference type="GO" id="GO:0003729">
    <property type="term" value="F:mRNA binding"/>
    <property type="evidence" value="ECO:0007669"/>
    <property type="project" value="TreeGrafter"/>
</dbReference>
<dbReference type="InterPro" id="IPR051229">
    <property type="entry name" value="ALYREF_mRNA_export"/>
</dbReference>
<feature type="domain" description="RRM" evidence="4">
    <location>
        <begin position="113"/>
        <end position="190"/>
    </location>
</feature>
<dbReference type="InterPro" id="IPR025715">
    <property type="entry name" value="FoP_C"/>
</dbReference>
<proteinExistence type="evidence at transcript level"/>
<gene>
    <name evidence="5" type="primary">Alyref</name>
</gene>
<feature type="region of interest" description="Disordered" evidence="3">
    <location>
        <begin position="187"/>
        <end position="285"/>
    </location>
</feature>
<dbReference type="CDD" id="cd12680">
    <property type="entry name" value="RRM_THOC4"/>
    <property type="match status" value="1"/>
</dbReference>
<feature type="compositionally biased region" description="Basic and acidic residues" evidence="3">
    <location>
        <begin position="263"/>
        <end position="285"/>
    </location>
</feature>
<dbReference type="PROSITE" id="PS50102">
    <property type="entry name" value="RRM"/>
    <property type="match status" value="1"/>
</dbReference>
<evidence type="ECO:0000313" key="5">
    <source>
        <dbReference type="EMBL" id="CAB3221362.1"/>
    </source>
</evidence>
<keyword evidence="1 2" id="KW-0694">RNA-binding</keyword>
<reference evidence="5" key="1">
    <citation type="submission" date="2020-04" db="EMBL/GenBank/DDBJ databases">
        <authorList>
            <person name="Neveu A P."/>
        </authorList>
    </citation>
    <scope>NUCLEOTIDE SEQUENCE</scope>
    <source>
        <tissue evidence="5">Whole embryo</tissue>
    </source>
</reference>
<dbReference type="SMART" id="SM00360">
    <property type="entry name" value="RRM"/>
    <property type="match status" value="1"/>
</dbReference>
<dbReference type="Gene3D" id="3.30.70.330">
    <property type="match status" value="1"/>
</dbReference>
<evidence type="ECO:0000259" key="4">
    <source>
        <dbReference type="PROSITE" id="PS50102"/>
    </source>
</evidence>
<dbReference type="GO" id="GO:0006406">
    <property type="term" value="P:mRNA export from nucleus"/>
    <property type="evidence" value="ECO:0007669"/>
    <property type="project" value="TreeGrafter"/>
</dbReference>
<organism evidence="5">
    <name type="scientific">Phallusia mammillata</name>
    <dbReference type="NCBI Taxonomy" id="59560"/>
    <lineage>
        <taxon>Eukaryota</taxon>
        <taxon>Metazoa</taxon>
        <taxon>Chordata</taxon>
        <taxon>Tunicata</taxon>
        <taxon>Ascidiacea</taxon>
        <taxon>Phlebobranchia</taxon>
        <taxon>Ascidiidae</taxon>
        <taxon>Phallusia</taxon>
    </lineage>
</organism>
<feature type="compositionally biased region" description="Gly residues" evidence="3">
    <location>
        <begin position="212"/>
        <end position="224"/>
    </location>
</feature>
<dbReference type="SMART" id="SM01218">
    <property type="entry name" value="FoP_duplication"/>
    <property type="match status" value="1"/>
</dbReference>
<dbReference type="PANTHER" id="PTHR19965">
    <property type="entry name" value="RNA AND EXPORT FACTOR BINDING PROTEIN"/>
    <property type="match status" value="1"/>
</dbReference>
<feature type="region of interest" description="Disordered" evidence="3">
    <location>
        <begin position="65"/>
        <end position="108"/>
    </location>
</feature>
<accession>A0A6F9D5S1</accession>
<dbReference type="EMBL" id="LR782880">
    <property type="protein sequence ID" value="CAB3221362.1"/>
    <property type="molecule type" value="mRNA"/>
</dbReference>
<evidence type="ECO:0000256" key="2">
    <source>
        <dbReference type="PROSITE-ProRule" id="PRU00176"/>
    </source>
</evidence>
<dbReference type="Pfam" id="PF00076">
    <property type="entry name" value="RRM_1"/>
    <property type="match status" value="1"/>
</dbReference>
<dbReference type="PANTHER" id="PTHR19965:SF82">
    <property type="entry name" value="THO COMPLEX SUBUNIT 4"/>
    <property type="match status" value="1"/>
</dbReference>
<sequence>MDSFLKGNCNCQQHRIVNSSSACYSLPSFVSVLLQVTSDQICSNPCSPVQPFTLHWKTSLLLGGGRGRGRGRSRSAPYSRSANVPNDKWDHDMYNSKQGGNQRNFGGDGRTSGKLLVTNLDFGVSDSDITELFSEFGALRKSAVHYDRSGRSLGTADVHFERRSDAAKALQQYNGVPLDGRVMQIKFADGGNPTQSQDMNGRIGQRKSTRGQFGGRGSGGGGRGGRGRGRGRGGVDLGGRQNKKKKTAEELDKQLGGRGGRQQKKEVSAEELDKQLDDYISKMEE</sequence>
<dbReference type="Pfam" id="PF13865">
    <property type="entry name" value="FoP_duplication"/>
    <property type="match status" value="2"/>
</dbReference>
<name>A0A6F9D5S1_9ASCI</name>